<dbReference type="InterPro" id="IPR016192">
    <property type="entry name" value="APOBEC/CMP_deaminase_Zn-bd"/>
</dbReference>
<dbReference type="Proteomes" id="UP001271640">
    <property type="component" value="Unassembled WGS sequence"/>
</dbReference>
<keyword evidence="4" id="KW-0862">Zinc</keyword>
<evidence type="ECO:0000259" key="5">
    <source>
        <dbReference type="PROSITE" id="PS51747"/>
    </source>
</evidence>
<dbReference type="InterPro" id="IPR002125">
    <property type="entry name" value="CMP_dCMP_dom"/>
</dbReference>
<evidence type="ECO:0000256" key="2">
    <source>
        <dbReference type="ARBA" id="ARBA00022723"/>
    </source>
</evidence>
<dbReference type="Pfam" id="PF00383">
    <property type="entry name" value="dCMP_cyt_deam_1"/>
    <property type="match status" value="1"/>
</dbReference>
<dbReference type="InterPro" id="IPR050202">
    <property type="entry name" value="Cyt/Deoxycyt_deaminase"/>
</dbReference>
<name>A0ABU4SK55_9GAMM</name>
<protein>
    <submittedName>
        <fullName evidence="6">Cytidine deaminase</fullName>
    </submittedName>
</protein>
<dbReference type="Gene3D" id="3.40.140.10">
    <property type="entry name" value="Cytidine Deaminase, domain 2"/>
    <property type="match status" value="1"/>
</dbReference>
<proteinExistence type="inferred from homology"/>
<gene>
    <name evidence="6" type="ORF">FE394_07430</name>
</gene>
<dbReference type="EMBL" id="VCDP01000025">
    <property type="protein sequence ID" value="MDX7999032.1"/>
    <property type="molecule type" value="Genomic_DNA"/>
</dbReference>
<dbReference type="PANTHER" id="PTHR11644">
    <property type="entry name" value="CYTIDINE DEAMINASE"/>
    <property type="match status" value="1"/>
</dbReference>
<comment type="similarity">
    <text evidence="1">Belongs to the cytidine and deoxycytidylate deaminase family.</text>
</comment>
<keyword evidence="2" id="KW-0479">Metal-binding</keyword>
<dbReference type="CDD" id="cd01283">
    <property type="entry name" value="cytidine_deaminase"/>
    <property type="match status" value="1"/>
</dbReference>
<keyword evidence="7" id="KW-1185">Reference proteome</keyword>
<dbReference type="InterPro" id="IPR016193">
    <property type="entry name" value="Cytidine_deaminase-like"/>
</dbReference>
<dbReference type="PANTHER" id="PTHR11644:SF2">
    <property type="entry name" value="CYTIDINE DEAMINASE"/>
    <property type="match status" value="1"/>
</dbReference>
<sequence>MLCLVINKEYFVISFDEMEHIAHQLISPTQLNKYIKYGHVGAVILSESGHIYTGINIDTACSMGFCAEHGAIAEMIKQGETRVARIIAVNRHGNIIPPCGRCRELISQINPENTHAEVKVTKEKILPLSVLLPFDWKD</sequence>
<reference evidence="7" key="1">
    <citation type="journal article" date="2024" name="Toxins">
        <title>Genome Sequence Analysis of Native Xenorhabdus Strains Isolated from Entomopathogenic Nematodes in Argentina.</title>
        <authorList>
            <person name="Palma L."/>
            <person name="Frizzo L."/>
            <person name="Kaiser S."/>
            <person name="Berry C."/>
            <person name="Caballero P."/>
            <person name="Bode H.B."/>
            <person name="Del Valle E.E."/>
        </authorList>
    </citation>
    <scope>NUCLEOTIDE SEQUENCE [LARGE SCALE GENOMIC DNA]</scope>
    <source>
        <strain evidence="7">Reich</strain>
    </source>
</reference>
<evidence type="ECO:0000256" key="1">
    <source>
        <dbReference type="ARBA" id="ARBA00006576"/>
    </source>
</evidence>
<comment type="caution">
    <text evidence="6">The sequence shown here is derived from an EMBL/GenBank/DDBJ whole genome shotgun (WGS) entry which is preliminary data.</text>
</comment>
<keyword evidence="3" id="KW-0378">Hydrolase</keyword>
<evidence type="ECO:0000313" key="6">
    <source>
        <dbReference type="EMBL" id="MDX7999032.1"/>
    </source>
</evidence>
<organism evidence="6 7">
    <name type="scientific">Xenorhabdus littoralis</name>
    <dbReference type="NCBI Taxonomy" id="2582835"/>
    <lineage>
        <taxon>Bacteria</taxon>
        <taxon>Pseudomonadati</taxon>
        <taxon>Pseudomonadota</taxon>
        <taxon>Gammaproteobacteria</taxon>
        <taxon>Enterobacterales</taxon>
        <taxon>Morganellaceae</taxon>
        <taxon>Xenorhabdus</taxon>
    </lineage>
</organism>
<evidence type="ECO:0000313" key="7">
    <source>
        <dbReference type="Proteomes" id="UP001271640"/>
    </source>
</evidence>
<evidence type="ECO:0000256" key="4">
    <source>
        <dbReference type="ARBA" id="ARBA00022833"/>
    </source>
</evidence>
<accession>A0ABU4SK55</accession>
<dbReference type="PROSITE" id="PS51747">
    <property type="entry name" value="CYT_DCMP_DEAMINASES_2"/>
    <property type="match status" value="1"/>
</dbReference>
<feature type="domain" description="CMP/dCMP-type deaminase" evidence="5">
    <location>
        <begin position="16"/>
        <end position="128"/>
    </location>
</feature>
<evidence type="ECO:0000256" key="3">
    <source>
        <dbReference type="ARBA" id="ARBA00022801"/>
    </source>
</evidence>
<dbReference type="SUPFAM" id="SSF53927">
    <property type="entry name" value="Cytidine deaminase-like"/>
    <property type="match status" value="1"/>
</dbReference>
<dbReference type="PROSITE" id="PS00903">
    <property type="entry name" value="CYT_DCMP_DEAMINASES_1"/>
    <property type="match status" value="1"/>
</dbReference>